<sequence length="154" mass="17459">MARRRGEKKREDEREKFGSPVRCSSSAPPLDLLCAGVRSPARGDERRGRRRRWRRRGRNLVPPCAALPRFPRAICRSRAIPSPRAGRRFFSPHVSPRGEKERGDKRPLDGGKQGIPVKMVKKDKLVSMVGKNVRSETSAVSVAPRCIDRYARAY</sequence>
<organism evidence="2">
    <name type="scientific">Ensete ventricosum</name>
    <name type="common">Abyssinian banana</name>
    <name type="synonym">Musa ensete</name>
    <dbReference type="NCBI Taxonomy" id="4639"/>
    <lineage>
        <taxon>Eukaryota</taxon>
        <taxon>Viridiplantae</taxon>
        <taxon>Streptophyta</taxon>
        <taxon>Embryophyta</taxon>
        <taxon>Tracheophyta</taxon>
        <taxon>Spermatophyta</taxon>
        <taxon>Magnoliopsida</taxon>
        <taxon>Liliopsida</taxon>
        <taxon>Zingiberales</taxon>
        <taxon>Musaceae</taxon>
        <taxon>Ensete</taxon>
    </lineage>
</organism>
<feature type="compositionally biased region" description="Basic residues" evidence="1">
    <location>
        <begin position="48"/>
        <end position="58"/>
    </location>
</feature>
<evidence type="ECO:0000256" key="1">
    <source>
        <dbReference type="SAM" id="MobiDB-lite"/>
    </source>
</evidence>
<feature type="compositionally biased region" description="Basic and acidic residues" evidence="1">
    <location>
        <begin position="96"/>
        <end position="109"/>
    </location>
</feature>
<feature type="region of interest" description="Disordered" evidence="1">
    <location>
        <begin position="82"/>
        <end position="114"/>
    </location>
</feature>
<proteinExistence type="predicted"/>
<name>A0A445MC82_ENSVE</name>
<dbReference type="Proteomes" id="UP000290560">
    <property type="component" value="Unassembled WGS sequence"/>
</dbReference>
<feature type="region of interest" description="Disordered" evidence="1">
    <location>
        <begin position="1"/>
        <end position="58"/>
    </location>
</feature>
<evidence type="ECO:0000313" key="2">
    <source>
        <dbReference type="EMBL" id="RZR71824.1"/>
    </source>
</evidence>
<accession>A0A445MC82</accession>
<dbReference type="AlphaFoldDB" id="A0A445MC82"/>
<protein>
    <submittedName>
        <fullName evidence="2">Uncharacterized protein</fullName>
    </submittedName>
</protein>
<dbReference type="EMBL" id="KV875591">
    <property type="protein sequence ID" value="RZR71824.1"/>
    <property type="molecule type" value="Genomic_DNA"/>
</dbReference>
<feature type="compositionally biased region" description="Basic and acidic residues" evidence="1">
    <location>
        <begin position="8"/>
        <end position="17"/>
    </location>
</feature>
<gene>
    <name evidence="2" type="ORF">BHM03_00007727</name>
</gene>
<reference evidence="2" key="1">
    <citation type="journal article" date="2018" name="Data Brief">
        <title>Genome sequence data from 17 accessions of Ensete ventricosum, a staple food crop for millions in Ethiopia.</title>
        <authorList>
            <person name="Yemataw Z."/>
            <person name="Muzemil S."/>
            <person name="Ambachew D."/>
            <person name="Tripathi L."/>
            <person name="Tesfaye K."/>
            <person name="Chala A."/>
            <person name="Farbos A."/>
            <person name="O'Neill P."/>
            <person name="Moore K."/>
            <person name="Grant M."/>
            <person name="Studholme D.J."/>
        </authorList>
    </citation>
    <scope>NUCLEOTIDE SEQUENCE [LARGE SCALE GENOMIC DNA]</scope>
    <source>
        <tissue evidence="2">Leaf</tissue>
    </source>
</reference>